<gene>
    <name evidence="2" type="ORF">AB6713_17070</name>
</gene>
<sequence>MSLDIGSAASRAIEAYREQAAPQPTDAKAATAPACGCSPEANPGYPAKPPTDPGAGVHGSQPWYARGDDLAFEQIASAASSAADALGYTNAARHLDHYLGNSGEDLTVDPARITRDVPQFSQSVQQQLDAQVNAVIEQAVADGCYGEPIAFDSGWQGFYIDKDMNADWFYAMGGIQHSVTGTVVVQPGDPPTAEVSYQVHVFDRYNWDGGKATTIGPVTITDQQMGELHTAGLAQEYDIVGSTGETTYTATYDPAGGSTGNPGIPEAGDRDGERSDPGR</sequence>
<proteinExistence type="predicted"/>
<organism evidence="2 3">
    <name type="scientific">Luteimonas salinilitoris</name>
    <dbReference type="NCBI Taxonomy" id="3237697"/>
    <lineage>
        <taxon>Bacteria</taxon>
        <taxon>Pseudomonadati</taxon>
        <taxon>Pseudomonadota</taxon>
        <taxon>Gammaproteobacteria</taxon>
        <taxon>Lysobacterales</taxon>
        <taxon>Lysobacteraceae</taxon>
        <taxon>Luteimonas</taxon>
    </lineage>
</organism>
<accession>A0ABV4HU82</accession>
<protein>
    <submittedName>
        <fullName evidence="2">Uncharacterized protein</fullName>
    </submittedName>
</protein>
<evidence type="ECO:0000256" key="1">
    <source>
        <dbReference type="SAM" id="MobiDB-lite"/>
    </source>
</evidence>
<keyword evidence="3" id="KW-1185">Reference proteome</keyword>
<evidence type="ECO:0000313" key="3">
    <source>
        <dbReference type="Proteomes" id="UP001566331"/>
    </source>
</evidence>
<dbReference type="Proteomes" id="UP001566331">
    <property type="component" value="Unassembled WGS sequence"/>
</dbReference>
<name>A0ABV4HU82_9GAMM</name>
<comment type="caution">
    <text evidence="2">The sequence shown here is derived from an EMBL/GenBank/DDBJ whole genome shotgun (WGS) entry which is preliminary data.</text>
</comment>
<dbReference type="EMBL" id="JBFWIC010000031">
    <property type="protein sequence ID" value="MEZ0476311.1"/>
    <property type="molecule type" value="Genomic_DNA"/>
</dbReference>
<reference evidence="2 3" key="1">
    <citation type="submission" date="2024-07" db="EMBL/GenBank/DDBJ databases">
        <title>Luteimonas salilacus sp. nov., isolated from the shore soil of Salt Lake in Tibet of China.</title>
        <authorList>
            <person name="Zhang X."/>
            <person name="Li A."/>
        </authorList>
    </citation>
    <scope>NUCLEOTIDE SEQUENCE [LARGE SCALE GENOMIC DNA]</scope>
    <source>
        <strain evidence="2 3">B3-2-R+30</strain>
    </source>
</reference>
<feature type="compositionally biased region" description="Basic and acidic residues" evidence="1">
    <location>
        <begin position="267"/>
        <end position="279"/>
    </location>
</feature>
<dbReference type="RefSeq" id="WP_370563469.1">
    <property type="nucleotide sequence ID" value="NZ_JBFWIB010000004.1"/>
</dbReference>
<evidence type="ECO:0000313" key="2">
    <source>
        <dbReference type="EMBL" id="MEZ0476311.1"/>
    </source>
</evidence>
<feature type="region of interest" description="Disordered" evidence="1">
    <location>
        <begin position="43"/>
        <end position="62"/>
    </location>
</feature>
<feature type="region of interest" description="Disordered" evidence="1">
    <location>
        <begin position="247"/>
        <end position="279"/>
    </location>
</feature>